<organism evidence="2 3">
    <name type="scientific">Microtus ochrogaster</name>
    <name type="common">Prairie vole</name>
    <dbReference type="NCBI Taxonomy" id="79684"/>
    <lineage>
        <taxon>Eukaryota</taxon>
        <taxon>Metazoa</taxon>
        <taxon>Chordata</taxon>
        <taxon>Craniata</taxon>
        <taxon>Vertebrata</taxon>
        <taxon>Euteleostomi</taxon>
        <taxon>Mammalia</taxon>
        <taxon>Eutheria</taxon>
        <taxon>Euarchontoglires</taxon>
        <taxon>Glires</taxon>
        <taxon>Rodentia</taxon>
        <taxon>Myomorpha</taxon>
        <taxon>Muroidea</taxon>
        <taxon>Cricetidae</taxon>
        <taxon>Arvicolinae</taxon>
        <taxon>Microtus</taxon>
    </lineage>
</organism>
<accession>A0A8J6GMW6</accession>
<comment type="caution">
    <text evidence="2">The sequence shown here is derived from an EMBL/GenBank/DDBJ whole genome shotgun (WGS) entry which is preliminary data.</text>
</comment>
<dbReference type="PANTHER" id="PTHR31666:SF0">
    <property type="entry name" value="PROTEIN EOLA1-RELATED"/>
    <property type="match status" value="1"/>
</dbReference>
<dbReference type="EMBL" id="JAATJU010019088">
    <property type="protein sequence ID" value="KAH0516821.1"/>
    <property type="molecule type" value="Genomic_DNA"/>
</dbReference>
<evidence type="ECO:0000313" key="3">
    <source>
        <dbReference type="Proteomes" id="UP000710432"/>
    </source>
</evidence>
<proteinExistence type="predicted"/>
<dbReference type="Proteomes" id="UP000710432">
    <property type="component" value="Unassembled WGS sequence"/>
</dbReference>
<gene>
    <name evidence="2" type="ORF">LTLLF_124575</name>
</gene>
<dbReference type="SMART" id="SM01022">
    <property type="entry name" value="ASCH"/>
    <property type="match status" value="1"/>
</dbReference>
<dbReference type="Gene3D" id="2.30.130.30">
    <property type="entry name" value="Hypothetical protein"/>
    <property type="match status" value="1"/>
</dbReference>
<evidence type="ECO:0000259" key="1">
    <source>
        <dbReference type="SMART" id="SM01022"/>
    </source>
</evidence>
<name>A0A8J6GMW6_MICOH</name>
<dbReference type="InterPro" id="IPR033615">
    <property type="entry name" value="EOLA1/EOLA2"/>
</dbReference>
<dbReference type="InterPro" id="IPR007374">
    <property type="entry name" value="ASCH_domain"/>
</dbReference>
<dbReference type="PANTHER" id="PTHR31666">
    <property type="entry name" value="PROTEIN CXORF40A-RELATED"/>
    <property type="match status" value="1"/>
</dbReference>
<dbReference type="SUPFAM" id="SSF88697">
    <property type="entry name" value="PUA domain-like"/>
    <property type="match status" value="1"/>
</dbReference>
<evidence type="ECO:0000313" key="2">
    <source>
        <dbReference type="EMBL" id="KAH0516821.1"/>
    </source>
</evidence>
<sequence length="221" mass="24955">MKFPCLSFRQPYAGLILNGVKTLETRWRPLLRNHQKCTIAIHIAHRDWEDDAWQQVLVERLGMTLVQIQTLLQEGEKYGRGVIAGLVDIGETLQCPETLAADEVVELETQAVLTNVQQKYLTPISNPRWLLEPIPRKGGKDVFQVDIPEHLIPLGKDWSSECSAEQCYIPSVLLPDPDCCDVKKGDRSEEIPPAVALAVNPQSFKNLGLREKENCHEMAFC</sequence>
<dbReference type="AlphaFoldDB" id="A0A8J6GMW6"/>
<protein>
    <recommendedName>
        <fullName evidence="1">ASCH domain-containing protein</fullName>
    </recommendedName>
</protein>
<reference evidence="2" key="1">
    <citation type="submission" date="2020-03" db="EMBL/GenBank/DDBJ databases">
        <title>Studies in the Genomics of Life Span.</title>
        <authorList>
            <person name="Glass D."/>
        </authorList>
    </citation>
    <scope>NUCLEOTIDE SEQUENCE</scope>
    <source>
        <strain evidence="2">LTLLF</strain>
        <tissue evidence="2">Muscle</tissue>
    </source>
</reference>
<dbReference type="InterPro" id="IPR015947">
    <property type="entry name" value="PUA-like_sf"/>
</dbReference>
<feature type="domain" description="ASCH" evidence="1">
    <location>
        <begin position="6"/>
        <end position="114"/>
    </location>
</feature>